<comment type="similarity">
    <text evidence="3 11">Belongs to the ubiquitin-activating E1 family.</text>
</comment>
<dbReference type="GO" id="GO:0031510">
    <property type="term" value="C:SUMO activating enzyme complex"/>
    <property type="evidence" value="ECO:0007669"/>
    <property type="project" value="UniProtKB-UniRule"/>
</dbReference>
<feature type="binding site" evidence="13">
    <location>
        <begin position="124"/>
        <end position="129"/>
    </location>
    <ligand>
        <name>ATP</name>
        <dbReference type="ChEBI" id="CHEBI:30616"/>
    </ligand>
</feature>
<reference evidence="20 21" key="1">
    <citation type="journal article" date="2018" name="Sci. Rep.">
        <title>Comparative analysis of the Pocillopora damicornis genome highlights role of immune system in coral evolution.</title>
        <authorList>
            <person name="Cunning R."/>
            <person name="Bay R.A."/>
            <person name="Gillette P."/>
            <person name="Baker A.C."/>
            <person name="Traylor-Knowles N."/>
        </authorList>
    </citation>
    <scope>NUCLEOTIDE SEQUENCE [LARGE SCALE GENOMIC DNA]</scope>
    <source>
        <strain evidence="20">RSMAS</strain>
        <tissue evidence="20">Whole animal</tissue>
    </source>
</reference>
<keyword evidence="9 11" id="KW-0067">ATP-binding</keyword>
<dbReference type="EMBL" id="RCHS01002146">
    <property type="protein sequence ID" value="RMX49378.1"/>
    <property type="molecule type" value="Genomic_DNA"/>
</dbReference>
<dbReference type="FunFam" id="1.10.10.520:FF:000002">
    <property type="entry name" value="SUMO-activating enzyme subunit 2"/>
    <property type="match status" value="1"/>
</dbReference>
<feature type="region of interest" description="Disordered" evidence="16">
    <location>
        <begin position="548"/>
        <end position="572"/>
    </location>
</feature>
<dbReference type="InterPro" id="IPR023318">
    <property type="entry name" value="Ub_act_enz_dom_a_sf"/>
</dbReference>
<keyword evidence="8 11" id="KW-0862">Zinc</keyword>
<comment type="subcellular location">
    <subcellularLocation>
        <location evidence="1">Nucleus</location>
    </subcellularLocation>
</comment>
<dbReference type="FunFam" id="3.40.50.720:FF:000618">
    <property type="entry name" value="SUMO-activating enzyme subunit 2"/>
    <property type="match status" value="1"/>
</dbReference>
<keyword evidence="6 11" id="KW-0547">Nucleotide-binding</keyword>
<evidence type="ECO:0000256" key="12">
    <source>
        <dbReference type="PIRSR" id="PIRSR039133-1"/>
    </source>
</evidence>
<dbReference type="GO" id="GO:0046872">
    <property type="term" value="F:metal ion binding"/>
    <property type="evidence" value="ECO:0007669"/>
    <property type="project" value="UniProtKB-KW"/>
</dbReference>
<evidence type="ECO:0000256" key="15">
    <source>
        <dbReference type="PROSITE-ProRule" id="PRU10132"/>
    </source>
</evidence>
<evidence type="ECO:0000259" key="18">
    <source>
        <dbReference type="Pfam" id="PF10585"/>
    </source>
</evidence>
<evidence type="ECO:0000256" key="3">
    <source>
        <dbReference type="ARBA" id="ARBA00005673"/>
    </source>
</evidence>
<feature type="active site" description="Glycyl thioester intermediate" evidence="12 15">
    <location>
        <position position="180"/>
    </location>
</feature>
<dbReference type="OrthoDB" id="10255449at2759"/>
<dbReference type="GO" id="GO:0016740">
    <property type="term" value="F:transferase activity"/>
    <property type="evidence" value="ECO:0007669"/>
    <property type="project" value="UniProtKB-KW"/>
</dbReference>
<name>A0A3M6U7E3_POCDA</name>
<evidence type="ECO:0000256" key="5">
    <source>
        <dbReference type="ARBA" id="ARBA00022723"/>
    </source>
</evidence>
<evidence type="ECO:0000256" key="11">
    <source>
        <dbReference type="PIRNR" id="PIRNR039133"/>
    </source>
</evidence>
<dbReference type="GO" id="GO:0005524">
    <property type="term" value="F:ATP binding"/>
    <property type="evidence" value="ECO:0007669"/>
    <property type="project" value="UniProtKB-UniRule"/>
</dbReference>
<feature type="compositionally biased region" description="Pro residues" evidence="16">
    <location>
        <begin position="553"/>
        <end position="562"/>
    </location>
</feature>
<feature type="compositionally biased region" description="Acidic residues" evidence="16">
    <location>
        <begin position="661"/>
        <end position="670"/>
    </location>
</feature>
<comment type="caution">
    <text evidence="20">The sequence shown here is derived from an EMBL/GenBank/DDBJ whole genome shotgun (WGS) entry which is preliminary data.</text>
</comment>
<dbReference type="Gene3D" id="3.50.50.80">
    <property type="entry name" value="Ubiquitin-activating enzyme E1, inactive adenylation domain, subdomain 1"/>
    <property type="match status" value="1"/>
</dbReference>
<dbReference type="SUPFAM" id="SSF69572">
    <property type="entry name" value="Activating enzymes of the ubiquitin-like proteins"/>
    <property type="match status" value="1"/>
</dbReference>
<feature type="domain" description="Ubiquitin-activating enzyme SCCH" evidence="18">
    <location>
        <begin position="303"/>
        <end position="378"/>
    </location>
</feature>
<dbReference type="InterPro" id="IPR019572">
    <property type="entry name" value="UBA_E1_SCCH"/>
</dbReference>
<protein>
    <recommendedName>
        <fullName evidence="11">SUMO-activating enzyme subunit</fullName>
    </recommendedName>
</protein>
<evidence type="ECO:0000256" key="9">
    <source>
        <dbReference type="ARBA" id="ARBA00022840"/>
    </source>
</evidence>
<evidence type="ECO:0000256" key="10">
    <source>
        <dbReference type="ARBA" id="ARBA00023242"/>
    </source>
</evidence>
<feature type="binding site" evidence="13">
    <location>
        <begin position="63"/>
        <end position="66"/>
    </location>
    <ligand>
        <name>ATP</name>
        <dbReference type="ChEBI" id="CHEBI:30616"/>
    </ligand>
</feature>
<feature type="binding site" evidence="14">
    <location>
        <position position="445"/>
    </location>
    <ligand>
        <name>Zn(2+)</name>
        <dbReference type="ChEBI" id="CHEBI:29105"/>
    </ligand>
</feature>
<dbReference type="InterPro" id="IPR042449">
    <property type="entry name" value="Ub-E1_IAD_1"/>
</dbReference>
<feature type="compositionally biased region" description="Acidic residues" evidence="16">
    <location>
        <begin position="209"/>
        <end position="221"/>
    </location>
</feature>
<feature type="compositionally biased region" description="Basic and acidic residues" evidence="16">
    <location>
        <begin position="633"/>
        <end position="649"/>
    </location>
</feature>
<dbReference type="CDD" id="cd01489">
    <property type="entry name" value="Uba2_SUMO"/>
    <property type="match status" value="1"/>
</dbReference>
<feature type="region of interest" description="Disordered" evidence="16">
    <location>
        <begin position="623"/>
        <end position="670"/>
    </location>
</feature>
<evidence type="ECO:0000256" key="6">
    <source>
        <dbReference type="ARBA" id="ARBA00022741"/>
    </source>
</evidence>
<dbReference type="AlphaFoldDB" id="A0A3M6U7E3"/>
<dbReference type="InterPro" id="IPR045886">
    <property type="entry name" value="ThiF/MoeB/HesA"/>
</dbReference>
<keyword evidence="10" id="KW-0539">Nucleus</keyword>
<evidence type="ECO:0000256" key="4">
    <source>
        <dbReference type="ARBA" id="ARBA00022679"/>
    </source>
</evidence>
<feature type="binding site" evidence="14">
    <location>
        <position position="165"/>
    </location>
    <ligand>
        <name>Zn(2+)</name>
        <dbReference type="ChEBI" id="CHEBI:29105"/>
    </ligand>
</feature>
<feature type="binding site" evidence="13">
    <location>
        <position position="79"/>
    </location>
    <ligand>
        <name>ATP</name>
        <dbReference type="ChEBI" id="CHEBI:30616"/>
    </ligand>
</feature>
<feature type="binding site" evidence="14">
    <location>
        <position position="442"/>
    </location>
    <ligand>
        <name>Zn(2+)</name>
        <dbReference type="ChEBI" id="CHEBI:29105"/>
    </ligand>
</feature>
<dbReference type="STRING" id="46731.A0A3M6U7E3"/>
<evidence type="ECO:0000313" key="21">
    <source>
        <dbReference type="Proteomes" id="UP000275408"/>
    </source>
</evidence>
<evidence type="ECO:0000256" key="1">
    <source>
        <dbReference type="ARBA" id="ARBA00004123"/>
    </source>
</evidence>
<sequence>MATAGISEIYRNVLGSDLSQCVRNSKVLMVGAGGIGCELLKNLVLTGFKDIEVIDLDTIDVSNLNRQFLFQKRHVGKSKAQVSRESALQFNPDANIKAHHDNIMSPDYGVDYFKQFDVVMNALDNRAARNHVNRMCLAADVPLVESGTAGYLGQVTVIKKGVTECYECQPKPTQKTFPGCTIRNTPSEPIHCIVWAKHLFNQLFGEADADEEVSPDTEDPEAVGTAGERAVQNQEKEGGTGGIERASTRTWAEDIGYDPVKLFNKLFNEDIKYLLSMDKLWKKRKPPVPVDFESIQKGCENDEKDADNGLQDQRVWSPDECADIFSQSVDTLKQQLLTRGEDLVWDKDDPASMDFVTSAANIRAHIFSIPIKSRFDVKAMAGNIIPAIATTNAIVSGLIVMQALNILNGKLDKCKTIYLNRQPNPRKKLLVPCNLVPPNPKCYVCAAKPEVTVFLNTETLTIKTLEEKILKERFGMVAPDVEIDDGKGSILISSEEGETDENLPKTLREFHVGNSARLKADDFLQSYQLILNVVHRDNLEDDVEFEVEGDLPAPKPDSPEPGPSTASEDRQNQPADARVFFLLVRKGPYANFQLLNYDCRSTAGLKVFTRICSVGDKEEVMVVDEPAPSRKRKADESELETREQQDSKSSKRARLSHAPADENDDDIIVL</sequence>
<feature type="domain" description="Ubiquitin/SUMO-activating enzyme ubiquitin-like" evidence="19">
    <location>
        <begin position="453"/>
        <end position="540"/>
    </location>
</feature>
<evidence type="ECO:0000256" key="7">
    <source>
        <dbReference type="ARBA" id="ARBA00022786"/>
    </source>
</evidence>
<comment type="subunit">
    <text evidence="11">Heterodimer.</text>
</comment>
<dbReference type="InterPro" id="IPR030661">
    <property type="entry name" value="Uba2"/>
</dbReference>
<dbReference type="Gene3D" id="1.10.10.520">
    <property type="entry name" value="Ubiquitin activating enzymes (Uba3). Chain: B, domain 2"/>
    <property type="match status" value="1"/>
</dbReference>
<dbReference type="PANTHER" id="PTHR10953:SF5">
    <property type="entry name" value="SUMO-ACTIVATING ENZYME SUBUNIT 2"/>
    <property type="match status" value="1"/>
</dbReference>
<dbReference type="Pfam" id="PF10585">
    <property type="entry name" value="UBA_E1_SCCH"/>
    <property type="match status" value="1"/>
</dbReference>
<dbReference type="Proteomes" id="UP000275408">
    <property type="component" value="Unassembled WGS sequence"/>
</dbReference>
<dbReference type="GO" id="GO:0016925">
    <property type="term" value="P:protein sumoylation"/>
    <property type="evidence" value="ECO:0007669"/>
    <property type="project" value="UniProtKB-UniRule"/>
</dbReference>
<feature type="binding site" evidence="13">
    <location>
        <begin position="31"/>
        <end position="36"/>
    </location>
    <ligand>
        <name>ATP</name>
        <dbReference type="ChEBI" id="CHEBI:30616"/>
    </ligand>
</feature>
<evidence type="ECO:0000256" key="8">
    <source>
        <dbReference type="ARBA" id="ARBA00022833"/>
    </source>
</evidence>
<dbReference type="InterPro" id="IPR035985">
    <property type="entry name" value="Ubiquitin-activating_enz"/>
</dbReference>
<dbReference type="Gene3D" id="3.10.290.20">
    <property type="entry name" value="Ubiquitin-like 2 activating enzyme e1b. Chain: B, domain 3"/>
    <property type="match status" value="1"/>
</dbReference>
<dbReference type="GO" id="GO:0005737">
    <property type="term" value="C:cytoplasm"/>
    <property type="evidence" value="ECO:0007669"/>
    <property type="project" value="TreeGrafter"/>
</dbReference>
<dbReference type="Pfam" id="PF00899">
    <property type="entry name" value="ThiF"/>
    <property type="match status" value="1"/>
</dbReference>
<gene>
    <name evidence="20" type="ORF">pdam_00018214</name>
</gene>
<feature type="binding site" evidence="14">
    <location>
        <position position="168"/>
    </location>
    <ligand>
        <name>Zn(2+)</name>
        <dbReference type="ChEBI" id="CHEBI:29105"/>
    </ligand>
</feature>
<keyword evidence="7 11" id="KW-0833">Ubl conjugation pathway</keyword>
<proteinExistence type="inferred from homology"/>
<dbReference type="PIRSF" id="PIRSF039133">
    <property type="entry name" value="SUMO_E1B"/>
    <property type="match status" value="1"/>
</dbReference>
<evidence type="ECO:0000313" key="20">
    <source>
        <dbReference type="EMBL" id="RMX49378.1"/>
    </source>
</evidence>
<dbReference type="InterPro" id="IPR028077">
    <property type="entry name" value="UAE_UbL_dom"/>
</dbReference>
<accession>A0A3M6U7E3</accession>
<evidence type="ECO:0000259" key="17">
    <source>
        <dbReference type="Pfam" id="PF00899"/>
    </source>
</evidence>
<keyword evidence="5 11" id="KW-0479">Metal-binding</keyword>
<dbReference type="InterPro" id="IPR033127">
    <property type="entry name" value="UBQ-activ_enz_E1_Cys_AS"/>
</dbReference>
<keyword evidence="21" id="KW-1185">Reference proteome</keyword>
<dbReference type="PROSITE" id="PS00865">
    <property type="entry name" value="UBIQUITIN_ACTIVAT_2"/>
    <property type="match status" value="1"/>
</dbReference>
<evidence type="ECO:0000259" key="19">
    <source>
        <dbReference type="Pfam" id="PF14732"/>
    </source>
</evidence>
<evidence type="ECO:0000256" key="16">
    <source>
        <dbReference type="SAM" id="MobiDB-lite"/>
    </source>
</evidence>
<keyword evidence="4" id="KW-0808">Transferase</keyword>
<dbReference type="UniPathway" id="UPA00886"/>
<evidence type="ECO:0000256" key="14">
    <source>
        <dbReference type="PIRSR" id="PIRSR039133-3"/>
    </source>
</evidence>
<organism evidence="20 21">
    <name type="scientific">Pocillopora damicornis</name>
    <name type="common">Cauliflower coral</name>
    <name type="synonym">Millepora damicornis</name>
    <dbReference type="NCBI Taxonomy" id="46731"/>
    <lineage>
        <taxon>Eukaryota</taxon>
        <taxon>Metazoa</taxon>
        <taxon>Cnidaria</taxon>
        <taxon>Anthozoa</taxon>
        <taxon>Hexacorallia</taxon>
        <taxon>Scleractinia</taxon>
        <taxon>Astrocoeniina</taxon>
        <taxon>Pocilloporidae</taxon>
        <taxon>Pocillopora</taxon>
    </lineage>
</organism>
<dbReference type="FunFam" id="3.50.50.80:FF:000002">
    <property type="entry name" value="SUMO-activating enzyme subunit 2"/>
    <property type="match status" value="1"/>
</dbReference>
<feature type="binding site" evidence="13">
    <location>
        <position position="55"/>
    </location>
    <ligand>
        <name>ATP</name>
        <dbReference type="ChEBI" id="CHEBI:30616"/>
    </ligand>
</feature>
<comment type="pathway">
    <text evidence="2 11">Protein modification; protein sumoylation.</text>
</comment>
<dbReference type="InterPro" id="IPR000594">
    <property type="entry name" value="ThiF_NAD_FAD-bd"/>
</dbReference>
<evidence type="ECO:0000256" key="2">
    <source>
        <dbReference type="ARBA" id="ARBA00004718"/>
    </source>
</evidence>
<evidence type="ECO:0000256" key="13">
    <source>
        <dbReference type="PIRSR" id="PIRSR039133-2"/>
    </source>
</evidence>
<dbReference type="Pfam" id="PF14732">
    <property type="entry name" value="UAE_UbL"/>
    <property type="match status" value="1"/>
</dbReference>
<dbReference type="PANTHER" id="PTHR10953">
    <property type="entry name" value="UBIQUITIN-ACTIVATING ENZYME E1"/>
    <property type="match status" value="1"/>
</dbReference>
<feature type="region of interest" description="Disordered" evidence="16">
    <location>
        <begin position="209"/>
        <end position="245"/>
    </location>
</feature>
<feature type="domain" description="THIF-type NAD/FAD binding fold" evidence="17">
    <location>
        <begin position="13"/>
        <end position="421"/>
    </location>
</feature>
<dbReference type="GO" id="GO:0019948">
    <property type="term" value="F:SUMO activating enzyme activity"/>
    <property type="evidence" value="ECO:0007669"/>
    <property type="project" value="UniProtKB-UniRule"/>
</dbReference>